<dbReference type="PROSITE" id="PS50231">
    <property type="entry name" value="RICIN_B_LECTIN"/>
    <property type="match status" value="2"/>
</dbReference>
<evidence type="ECO:0000259" key="2">
    <source>
        <dbReference type="Pfam" id="PF00652"/>
    </source>
</evidence>
<dbReference type="InterPro" id="IPR035992">
    <property type="entry name" value="Ricin_B-like_lectins"/>
</dbReference>
<feature type="compositionally biased region" description="Low complexity" evidence="1">
    <location>
        <begin position="65"/>
        <end position="85"/>
    </location>
</feature>
<sequence length="705" mass="79848">MANEPSNTLSPTLGLGDSRNLGDHGHVRSRSRVRHTGHERSRSRNGRSRSRSHSPSRPHSRSHTRTWSESSRSTTTSTTSTMSTMSVEAASVTHDKFPTGWFFIRNRKHRSVIGISKAHIAEGSSTVQAAHQRKSFQTQLWKYEDGVLHNKVSKSILNVRGGRKPARTLMPYRSSVSVFFIYSFIHSSLNQSLPILIGHFHKHLKSLKIVHDFKPADSDIHKWDVTPEGVIYNRADHSKVLALKEHEHDTVSADVYVQDRKPHQHLEQRWEFVVPASKLHVSNHARFPQSWFFIQSVVEGYVLSVKEASKEIGAQIVLHPLSSTEYRSQLWMYNGGFLVNFNSKLVLDVDEENFAIGGNLVQHHKKHKEGNSQHYVLTDQGEIFNQKYHHLALGLDDEETARVDGAQVLAKNHKNRQHVLEEQWRLLLPVFGRSSDGRQVVESTEDVMLDLQSSDSDEVGSVTSEAPEDISNRYSTFPEGPFFIELCSNRGFVMSAASDSNGSGTGVFLRKLNIQDYKKCLWVYRNECLVNDATKFSLNVKDGVFFHGTPIITSPFKSNDITNQPWALTIDGYIFNRTHPELILGVAENSDNNLENTTVQLLNKKGGGQRWSFLRPIFHKHKVRQSTVSNSFPPSYFYIKSSSNSLVLGVEDNSKAIGAKLVLSKLDHHHRDYLWCYDSNGQLKNRSTGYFLSVEAGEYLFGSFS</sequence>
<proteinExistence type="predicted"/>
<dbReference type="OrthoDB" id="9895617at2759"/>
<feature type="compositionally biased region" description="Polar residues" evidence="1">
    <location>
        <begin position="1"/>
        <end position="11"/>
    </location>
</feature>
<dbReference type="Pfam" id="PF00652">
    <property type="entry name" value="Ricin_B_lectin"/>
    <property type="match status" value="1"/>
</dbReference>
<dbReference type="InterPro" id="IPR000772">
    <property type="entry name" value="Ricin_B_lectin"/>
</dbReference>
<feature type="compositionally biased region" description="Basic residues" evidence="1">
    <location>
        <begin position="43"/>
        <end position="64"/>
    </location>
</feature>
<dbReference type="EMBL" id="RBNI01013062">
    <property type="protein sequence ID" value="RUP38152.1"/>
    <property type="molecule type" value="Genomic_DNA"/>
</dbReference>
<dbReference type="Gene3D" id="2.80.10.50">
    <property type="match status" value="4"/>
</dbReference>
<gene>
    <name evidence="3" type="ORF">BC936DRAFT_138422</name>
</gene>
<evidence type="ECO:0000313" key="3">
    <source>
        <dbReference type="EMBL" id="RUP38152.1"/>
    </source>
</evidence>
<keyword evidence="4" id="KW-1185">Reference proteome</keyword>
<evidence type="ECO:0000256" key="1">
    <source>
        <dbReference type="SAM" id="MobiDB-lite"/>
    </source>
</evidence>
<reference evidence="3 4" key="1">
    <citation type="journal article" date="2018" name="New Phytol.">
        <title>Phylogenomics of Endogonaceae and evolution of mycorrhizas within Mucoromycota.</title>
        <authorList>
            <person name="Chang Y."/>
            <person name="Desiro A."/>
            <person name="Na H."/>
            <person name="Sandor L."/>
            <person name="Lipzen A."/>
            <person name="Clum A."/>
            <person name="Barry K."/>
            <person name="Grigoriev I.V."/>
            <person name="Martin F.M."/>
            <person name="Stajich J.E."/>
            <person name="Smith M.E."/>
            <person name="Bonito G."/>
            <person name="Spatafora J.W."/>
        </authorList>
    </citation>
    <scope>NUCLEOTIDE SEQUENCE [LARGE SCALE GENOMIC DNA]</scope>
    <source>
        <strain evidence="3 4">GMNB39</strain>
    </source>
</reference>
<organism evidence="3 4">
    <name type="scientific">Jimgerdemannia flammicorona</name>
    <dbReference type="NCBI Taxonomy" id="994334"/>
    <lineage>
        <taxon>Eukaryota</taxon>
        <taxon>Fungi</taxon>
        <taxon>Fungi incertae sedis</taxon>
        <taxon>Mucoromycota</taxon>
        <taxon>Mucoromycotina</taxon>
        <taxon>Endogonomycetes</taxon>
        <taxon>Endogonales</taxon>
        <taxon>Endogonaceae</taxon>
        <taxon>Jimgerdemannia</taxon>
    </lineage>
</organism>
<dbReference type="CDD" id="cd23454">
    <property type="entry name" value="beta-trefoil_Ricin_GllA-1"/>
    <property type="match status" value="2"/>
</dbReference>
<comment type="caution">
    <text evidence="3">The sequence shown here is derived from an EMBL/GenBank/DDBJ whole genome shotgun (WGS) entry which is preliminary data.</text>
</comment>
<feature type="region of interest" description="Disordered" evidence="1">
    <location>
        <begin position="1"/>
        <end position="85"/>
    </location>
</feature>
<dbReference type="AlphaFoldDB" id="A0A433CHV1"/>
<accession>A0A433CHV1</accession>
<name>A0A433CHV1_9FUNG</name>
<dbReference type="Proteomes" id="UP000268093">
    <property type="component" value="Unassembled WGS sequence"/>
</dbReference>
<dbReference type="SUPFAM" id="SSF50370">
    <property type="entry name" value="Ricin B-like lectins"/>
    <property type="match status" value="4"/>
</dbReference>
<protein>
    <recommendedName>
        <fullName evidence="2">Ricin B lectin domain-containing protein</fullName>
    </recommendedName>
</protein>
<feature type="domain" description="Ricin B lectin" evidence="2">
    <location>
        <begin position="291"/>
        <end position="417"/>
    </location>
</feature>
<evidence type="ECO:0000313" key="4">
    <source>
        <dbReference type="Proteomes" id="UP000268093"/>
    </source>
</evidence>